<dbReference type="SMART" id="SM00320">
    <property type="entry name" value="WD40"/>
    <property type="match status" value="3"/>
</dbReference>
<dbReference type="PANTHER" id="PTHR19879:SF9">
    <property type="entry name" value="TRANSCRIPTION INITIATION FACTOR TFIID SUBUNIT 5"/>
    <property type="match status" value="1"/>
</dbReference>
<dbReference type="GeneID" id="80867982"/>
<dbReference type="Gene3D" id="2.130.10.10">
    <property type="entry name" value="YVTN repeat-like/Quinoprotein amine dehydrogenase"/>
    <property type="match status" value="4"/>
</dbReference>
<evidence type="ECO:0000259" key="3">
    <source>
        <dbReference type="Pfam" id="PF24883"/>
    </source>
</evidence>
<dbReference type="InterPro" id="IPR001680">
    <property type="entry name" value="WD40_rpt"/>
</dbReference>
<keyword evidence="1" id="KW-0677">Repeat</keyword>
<comment type="caution">
    <text evidence="4">The sequence shown here is derived from an EMBL/GenBank/DDBJ whole genome shotgun (WGS) entry which is preliminary data.</text>
</comment>
<proteinExistence type="predicted"/>
<dbReference type="SUPFAM" id="SSF82171">
    <property type="entry name" value="DPP6 N-terminal domain-like"/>
    <property type="match status" value="1"/>
</dbReference>
<accession>A0A9W9EA08</accession>
<dbReference type="Pfam" id="PF24883">
    <property type="entry name" value="NPHP3_N"/>
    <property type="match status" value="1"/>
</dbReference>
<protein>
    <recommendedName>
        <fullName evidence="3">Nephrocystin 3-like N-terminal domain-containing protein</fullName>
    </recommendedName>
</protein>
<dbReference type="EMBL" id="JAOPEN010000003">
    <property type="protein sequence ID" value="KAJ4861096.1"/>
    <property type="molecule type" value="Genomic_DNA"/>
</dbReference>
<feature type="domain" description="Nephrocystin 3-like N-terminal" evidence="3">
    <location>
        <begin position="65"/>
        <end position="194"/>
    </location>
</feature>
<evidence type="ECO:0000313" key="4">
    <source>
        <dbReference type="EMBL" id="KAJ4861096.1"/>
    </source>
</evidence>
<dbReference type="Proteomes" id="UP001140511">
    <property type="component" value="Unassembled WGS sequence"/>
</dbReference>
<dbReference type="AlphaFoldDB" id="A0A9W9EA08"/>
<dbReference type="RefSeq" id="XP_056030152.1">
    <property type="nucleotide sequence ID" value="XM_056173294.1"/>
</dbReference>
<feature type="repeat" description="WD" evidence="2">
    <location>
        <begin position="615"/>
        <end position="640"/>
    </location>
</feature>
<evidence type="ECO:0000313" key="5">
    <source>
        <dbReference type="Proteomes" id="UP001140511"/>
    </source>
</evidence>
<dbReference type="PROSITE" id="PS50082">
    <property type="entry name" value="WD_REPEATS_2"/>
    <property type="match status" value="2"/>
</dbReference>
<feature type="repeat" description="WD" evidence="2">
    <location>
        <begin position="573"/>
        <end position="614"/>
    </location>
</feature>
<evidence type="ECO:0000256" key="1">
    <source>
        <dbReference type="ARBA" id="ARBA00022737"/>
    </source>
</evidence>
<evidence type="ECO:0000256" key="2">
    <source>
        <dbReference type="PROSITE-ProRule" id="PRU00221"/>
    </source>
</evidence>
<dbReference type="Pfam" id="PF00400">
    <property type="entry name" value="WD40"/>
    <property type="match status" value="3"/>
</dbReference>
<dbReference type="PROSITE" id="PS50294">
    <property type="entry name" value="WD_REPEATS_REGION"/>
    <property type="match status" value="1"/>
</dbReference>
<dbReference type="Gene3D" id="3.40.50.300">
    <property type="entry name" value="P-loop containing nucleotide triphosphate hydrolases"/>
    <property type="match status" value="1"/>
</dbReference>
<sequence length="1167" mass="132321">MAKVISDNIFGNNTNVHQGDNIINISSYSGTGQLNLEYLPASFNDANKQHLSMCLPHTREQMLRDIRTWIDGNSEKGIYWLNGMAGTGKTTISLTIAHEYHQKKRLGASFFFSRGGGDLASAKKFAPTVAVQLAEKSPELRRLISNATRLNPRIGHLNLYNQWEKLVLEPLGLLESSSVQQPLLIVVDALDEPELPIHLTLSRVSINLHHHFTLHSIEQAIVDGDLRIYYQHHLSQLSERYMWNQHIILEDVIRSLVEKTHGLFIYAATAYRSSASEAEKELDNIYTTVLESSFRTELSSTEARELQPEFQKIVGSVMVLFDTLALDDLVGIINGQKDRVESMLNNLRSVLDISEDDRRQIRILHPSFRDFLLNPERCFHKTFRISAKQLHYEWFERCLAIMHGSLPKDICKLRNPASKARDITKDQVDKCISFPIQYACRYWIQHLQRSRLSDGINLLAGLESWLHDTSKKKNFQTGAQSQWNMMGWFTKNIANHAGDTSISQSLGMLIHDAKRFASQHSGIIEETPLQIYCSALIFSPEQSLIRQRYHAEIPSWIIPSFRRHSTWPRYTQALWHTQPARSLAFSPDGSYLAAGCEDGAIWLWDAVTGAKQRILKQHGESVNSICFSPKEELIASGSADDIWKVAFSPDGTSLAALSGRGSRTVRMWDIASHTKQWTWRGDHDADISFLSDGAHIAYSSYSVTGLLDSKTGKSVCILTDRGGIVCSSKLQSGNQMVGLRISCDIELFDIQPTVRRRWHSRLGFNLDARLTFSPDDRILAANYGHDIELLDTASGHKTHTISCDTYMTRFAFSADGSFIASTSMANIIKFWDLFVALVPKDPGLIRGLFETQVLIWDTQEMRMKHKVVDLFEWESGENVLTATGSNYHPRIDTLKDSPFSPDDSLLALYTENRFTIDIHIWDIRRRTVTRKIEGSNHWVAFSQDSKRIAYLISTSRIAMFDLKTWERLASIEVDREKTRFCCFDKDDRLVLFYAAKSKGPVQMQITGYHTETVSRIIQLDHVPSHIHSFKPVPAANVVIVQVADRCEIWDLATGLMMGSFTNIGGLAYSQLLPCKAHLRIDGVIVPVSKPEPLSCCSHRLSLDGLWIKRGNEKLVYIPPDYASALIAVGCKGASFLPFKKRNWNIFRSNSKLINTLEFDFSRNQSYI</sequence>
<dbReference type="PANTHER" id="PTHR19879">
    <property type="entry name" value="TRANSCRIPTION INITIATION FACTOR TFIID"/>
    <property type="match status" value="1"/>
</dbReference>
<organism evidence="4 5">
    <name type="scientific">Trichoderma breve</name>
    <dbReference type="NCBI Taxonomy" id="2034170"/>
    <lineage>
        <taxon>Eukaryota</taxon>
        <taxon>Fungi</taxon>
        <taxon>Dikarya</taxon>
        <taxon>Ascomycota</taxon>
        <taxon>Pezizomycotina</taxon>
        <taxon>Sordariomycetes</taxon>
        <taxon>Hypocreomycetidae</taxon>
        <taxon>Hypocreales</taxon>
        <taxon>Hypocreaceae</taxon>
        <taxon>Trichoderma</taxon>
    </lineage>
</organism>
<name>A0A9W9EA08_9HYPO</name>
<dbReference type="InterPro" id="IPR056884">
    <property type="entry name" value="NPHP3-like_N"/>
</dbReference>
<dbReference type="InterPro" id="IPR027417">
    <property type="entry name" value="P-loop_NTPase"/>
</dbReference>
<reference evidence="4" key="1">
    <citation type="submission" date="2022-09" db="EMBL/GenBank/DDBJ databases">
        <title>Chromosome-level assembly of Trichoderma breve T069, a fungus used in development of biopesticide product.</title>
        <authorList>
            <person name="Lin R."/>
            <person name="Liu T."/>
        </authorList>
    </citation>
    <scope>NUCLEOTIDE SEQUENCE</scope>
    <source>
        <strain evidence="4">T069</strain>
    </source>
</reference>
<keyword evidence="2" id="KW-0853">WD repeat</keyword>
<gene>
    <name evidence="4" type="ORF">T069G_06084</name>
</gene>
<dbReference type="SUPFAM" id="SSF52540">
    <property type="entry name" value="P-loop containing nucleoside triphosphate hydrolases"/>
    <property type="match status" value="1"/>
</dbReference>
<dbReference type="InterPro" id="IPR015943">
    <property type="entry name" value="WD40/YVTN_repeat-like_dom_sf"/>
</dbReference>
<keyword evidence="5" id="KW-1185">Reference proteome</keyword>